<organism evidence="2 3">
    <name type="scientific">Pedobacter agri</name>
    <dbReference type="NCBI Taxonomy" id="454586"/>
    <lineage>
        <taxon>Bacteria</taxon>
        <taxon>Pseudomonadati</taxon>
        <taxon>Bacteroidota</taxon>
        <taxon>Sphingobacteriia</taxon>
        <taxon>Sphingobacteriales</taxon>
        <taxon>Sphingobacteriaceae</taxon>
        <taxon>Pedobacter</taxon>
    </lineage>
</organism>
<comment type="caution">
    <text evidence="2">The sequence shown here is derived from an EMBL/GenBank/DDBJ whole genome shotgun (WGS) entry which is preliminary data.</text>
</comment>
<evidence type="ECO:0000313" key="3">
    <source>
        <dbReference type="Proteomes" id="UP001142592"/>
    </source>
</evidence>
<dbReference type="AlphaFoldDB" id="A0A9X3DD09"/>
<keyword evidence="1" id="KW-0732">Signal</keyword>
<keyword evidence="3" id="KW-1185">Reference proteome</keyword>
<feature type="chain" id="PRO_5040848488" description="Outer membrane protein beta-barrel domain-containing protein" evidence="1">
    <location>
        <begin position="21"/>
        <end position="168"/>
    </location>
</feature>
<dbReference type="EMBL" id="JAPJUH010000002">
    <property type="protein sequence ID" value="MCX3264931.1"/>
    <property type="molecule type" value="Genomic_DNA"/>
</dbReference>
<gene>
    <name evidence="2" type="ORF">OQZ29_09255</name>
</gene>
<evidence type="ECO:0008006" key="4">
    <source>
        <dbReference type="Google" id="ProtNLM"/>
    </source>
</evidence>
<sequence length="168" mass="17736">MKKTSLAILAIIFLELNANAQTEGAVNKLSIGADIALPTTEGSKNILLAGGSAYYEDPIAKSFNLTGSLGYLSMFSTEKNVSGSLGFSSIKLGGKYYFGKNYYGALQAGVTLQREGGVSYFAYSPGLGASFSVSSKSSLDFALRYENWSRDGSSLGLIGLRIAYAFGL</sequence>
<evidence type="ECO:0000313" key="2">
    <source>
        <dbReference type="EMBL" id="MCX3264931.1"/>
    </source>
</evidence>
<protein>
    <recommendedName>
        <fullName evidence="4">Outer membrane protein beta-barrel domain-containing protein</fullName>
    </recommendedName>
</protein>
<dbReference type="Proteomes" id="UP001142592">
    <property type="component" value="Unassembled WGS sequence"/>
</dbReference>
<evidence type="ECO:0000256" key="1">
    <source>
        <dbReference type="SAM" id="SignalP"/>
    </source>
</evidence>
<dbReference type="RefSeq" id="WP_010603089.1">
    <property type="nucleotide sequence ID" value="NZ_JAPJUH010000002.1"/>
</dbReference>
<proteinExistence type="predicted"/>
<name>A0A9X3DD09_9SPHI</name>
<accession>A0A9X3DD09</accession>
<feature type="signal peptide" evidence="1">
    <location>
        <begin position="1"/>
        <end position="20"/>
    </location>
</feature>
<reference evidence="2" key="1">
    <citation type="submission" date="2022-11" db="EMBL/GenBank/DDBJ databases">
        <authorList>
            <person name="Graham C."/>
            <person name="Newman J.D."/>
        </authorList>
    </citation>
    <scope>NUCLEOTIDE SEQUENCE</scope>
    <source>
        <strain evidence="2">DSM 19486</strain>
    </source>
</reference>